<reference evidence="8" key="2">
    <citation type="submission" date="2025-04" db="UniProtKB">
        <authorList>
            <consortium name="RefSeq"/>
        </authorList>
    </citation>
    <scope>IDENTIFICATION</scope>
</reference>
<name>A0A6P4ESS6_DRORH</name>
<gene>
    <name evidence="8" type="primary">LOC108046160</name>
    <name evidence="6" type="synonym">108046160</name>
</gene>
<keyword evidence="7" id="KW-1185">Reference proteome</keyword>
<evidence type="ECO:0000313" key="7">
    <source>
        <dbReference type="Proteomes" id="UP001652680"/>
    </source>
</evidence>
<dbReference type="PANTHER" id="PTHR10527">
    <property type="entry name" value="IMPORTIN BETA"/>
    <property type="match status" value="1"/>
</dbReference>
<keyword evidence="5" id="KW-0653">Protein transport</keyword>
<dbReference type="Proteomes" id="UP001652680">
    <property type="component" value="Unassembled WGS sequence"/>
</dbReference>
<dbReference type="OrthoDB" id="7862313at2759"/>
<dbReference type="AlphaFoldDB" id="A0A6P4ESS6"/>
<comment type="subcellular location">
    <subcellularLocation>
        <location evidence="1">Cytoplasm</location>
    </subcellularLocation>
</comment>
<dbReference type="RefSeq" id="XP_016981225.1">
    <property type="nucleotide sequence ID" value="XM_017125736.1"/>
</dbReference>
<dbReference type="Gene3D" id="1.25.10.10">
    <property type="entry name" value="Leucine-rich Repeat Variant"/>
    <property type="match status" value="1"/>
</dbReference>
<evidence type="ECO:0000256" key="1">
    <source>
        <dbReference type="ARBA" id="ARBA00004496"/>
    </source>
</evidence>
<dbReference type="EnsemblMetazoa" id="XM_017125736.1">
    <property type="protein sequence ID" value="XP_016981225.1"/>
    <property type="gene ID" value="LOC108046160"/>
</dbReference>
<dbReference type="InterPro" id="IPR016024">
    <property type="entry name" value="ARM-type_fold"/>
</dbReference>
<keyword evidence="3" id="KW-0963">Cytoplasm</keyword>
<keyword evidence="4" id="KW-0677">Repeat</keyword>
<evidence type="ECO:0000313" key="8">
    <source>
        <dbReference type="RefSeq" id="XP_016981225.1"/>
    </source>
</evidence>
<accession>A0A6P4ESS6</accession>
<dbReference type="SUPFAM" id="SSF48371">
    <property type="entry name" value="ARM repeat"/>
    <property type="match status" value="2"/>
</dbReference>
<dbReference type="GO" id="GO:0006606">
    <property type="term" value="P:protein import into nucleus"/>
    <property type="evidence" value="ECO:0007669"/>
    <property type="project" value="InterPro"/>
</dbReference>
<dbReference type="GeneID" id="108046160"/>
<dbReference type="GO" id="GO:0005737">
    <property type="term" value="C:cytoplasm"/>
    <property type="evidence" value="ECO:0007669"/>
    <property type="project" value="UniProtKB-SubCell"/>
</dbReference>
<protein>
    <submittedName>
        <fullName evidence="8">Uncharacterized protein LOC108046160</fullName>
    </submittedName>
</protein>
<dbReference type="InterPro" id="IPR040122">
    <property type="entry name" value="Importin_beta"/>
</dbReference>
<evidence type="ECO:0000313" key="6">
    <source>
        <dbReference type="EnsemblMetazoa" id="XP_016981225.1"/>
    </source>
</evidence>
<organism evidence="8">
    <name type="scientific">Drosophila rhopaloa</name>
    <name type="common">Fruit fly</name>
    <dbReference type="NCBI Taxonomy" id="1041015"/>
    <lineage>
        <taxon>Eukaryota</taxon>
        <taxon>Metazoa</taxon>
        <taxon>Ecdysozoa</taxon>
        <taxon>Arthropoda</taxon>
        <taxon>Hexapoda</taxon>
        <taxon>Insecta</taxon>
        <taxon>Pterygota</taxon>
        <taxon>Neoptera</taxon>
        <taxon>Endopterygota</taxon>
        <taxon>Diptera</taxon>
        <taxon>Brachycera</taxon>
        <taxon>Muscomorpha</taxon>
        <taxon>Ephydroidea</taxon>
        <taxon>Drosophilidae</taxon>
        <taxon>Drosophila</taxon>
        <taxon>Sophophora</taxon>
    </lineage>
</organism>
<reference evidence="6" key="3">
    <citation type="submission" date="2025-05" db="UniProtKB">
        <authorList>
            <consortium name="EnsemblMetazoa"/>
        </authorList>
    </citation>
    <scope>IDENTIFICATION</scope>
</reference>
<dbReference type="InterPro" id="IPR011989">
    <property type="entry name" value="ARM-like"/>
</dbReference>
<sequence>MQSTMENREDQAITMLNSMSSVQEKEVRSASEALAEEFGDGDGDGTRTSCALLMSSKNAVSVRLNAAKVLESQITDGKYWESLTADQSSEILALLFDALKSLVDDDVEQLRGPTVRIVGLAMSQEPGEWSSAILAFVEANCLSVDAKDRQLGATIFSQLAKETPEVFLHQMDRAQRIFLDGLQLADNEGCLVTPITEGLVVGWTRALAVGHKNMQVSGELIERMPLIMRLFRLWPYESEEQYCYRGYQLVKSLLDHLPATMGRQLRLLVPEVVSLVADHNLAMPMRIMAMVILRRLLLERFRKIIELEMMDGVLMVLYRLIGVTLEPEGEALEDYLNACRAQNSIVGPAVDTVRSLSSRLVADDFVPLCLDLVSSHLETKPPASERLGILIFLGVVAEGTVDQLDEMPLGRLLALIECGLDDPAEMMVRRAAQFAMCLMVENLQPEITQLADRLMPLYVSCFDRMAVDSPRLFHSMEILVESLRDDVVAIHVPELMGSFLRLLEKGCSSVFARQMALSGIAVVGKVAPGEALHPYCDRVVDAVQPCLYFPGDDALQLKSQALRVLGMIGRVNKEKFFPLALDLLEMILSILQERNAIPRFTFDLLGQLCATVPDAFKAPFDLIINSVFCELYKSQQVNIETDGESQSESENQNEDEVGLLFEYMSTQECDHVTDEREEAVSCLKSLVVHLPDQFDRYFMEATDLLLQCTQDSRRLRPEGFSTLIEIILHQWRRNKVDEAQSLCSKVLARLFRSMLQTYHLDHVIGALNCCKTLLQNLGMATFKIPKHADKLFAIMRKALRRKLKCQIQQELNCYEDLGPEDWSDSRLWSKLVHQEFILLQTVSELLPVFGDIVGPQKFVACVKTINLRSLWRPRKDLARKYFLCGVIIRCLESLGHEGHPYYEMLCRCTAQGLLASKRKWRKRSFESLVEVVKLIDRKPEIIITTLAIPLANALREPESWTRTQREQGCVLASKMMLQDHTICPVSDFLDSFLELLPFRDIPDVDLEHGLVAQAMLLVYEANGEAIQSKVPMILKAFMEILEGDSLMDKGSRYALDLIEAIKKDQMKELESLNSFQ</sequence>
<evidence type="ECO:0000256" key="2">
    <source>
        <dbReference type="ARBA" id="ARBA00022448"/>
    </source>
</evidence>
<evidence type="ECO:0000256" key="3">
    <source>
        <dbReference type="ARBA" id="ARBA00022490"/>
    </source>
</evidence>
<evidence type="ECO:0000256" key="4">
    <source>
        <dbReference type="ARBA" id="ARBA00022737"/>
    </source>
</evidence>
<keyword evidence="2" id="KW-0813">Transport</keyword>
<evidence type="ECO:0000256" key="5">
    <source>
        <dbReference type="ARBA" id="ARBA00022927"/>
    </source>
</evidence>
<proteinExistence type="predicted"/>
<reference evidence="7" key="1">
    <citation type="journal article" date="2021" name="Elife">
        <title>Highly contiguous assemblies of 101 drosophilid genomes.</title>
        <authorList>
            <person name="Kim B.Y."/>
            <person name="Wang J.R."/>
            <person name="Miller D.E."/>
            <person name="Barmina O."/>
            <person name="Delaney E."/>
            <person name="Thompson A."/>
            <person name="Comeault A.A."/>
            <person name="Peede D."/>
            <person name="D'Agostino E.R."/>
            <person name="Pelaez J."/>
            <person name="Aguilar J.M."/>
            <person name="Haji D."/>
            <person name="Matsunaga T."/>
            <person name="Armstrong E.E."/>
            <person name="Zych M."/>
            <person name="Ogawa Y."/>
            <person name="Stamenkovic-Radak M."/>
            <person name="Jelic M."/>
            <person name="Veselinovic M.S."/>
            <person name="Tanaskovic M."/>
            <person name="Eric P."/>
            <person name="Gao J.J."/>
            <person name="Katoh T.K."/>
            <person name="Toda M.J."/>
            <person name="Watabe H."/>
            <person name="Watada M."/>
            <person name="Davis J.S."/>
            <person name="Moyle L.C."/>
            <person name="Manoli G."/>
            <person name="Bertolini E."/>
            <person name="Kostal V."/>
            <person name="Hawley R.S."/>
            <person name="Takahashi A."/>
            <person name="Jones C.D."/>
            <person name="Price D.K."/>
            <person name="Whiteman N."/>
            <person name="Kopp A."/>
            <person name="Matute D.R."/>
            <person name="Petrov D.A."/>
        </authorList>
    </citation>
    <scope>NUCLEOTIDE SEQUENCE [LARGE SCALE GENOMIC DNA]</scope>
</reference>